<feature type="coiled-coil region" evidence="1">
    <location>
        <begin position="236"/>
        <end position="277"/>
    </location>
</feature>
<gene>
    <name evidence="3" type="ORF">F2Q69_00059515</name>
</gene>
<evidence type="ECO:0000313" key="3">
    <source>
        <dbReference type="EMBL" id="KAF3571819.1"/>
    </source>
</evidence>
<sequence>MYRLNPLTSGMELQPDPRQMSELTTPELVLSNHLDKPKPTAEPDLTWVVSLVSCRVILQVNKSSLVGFDVKFQAIKTKPVVSRGRIKKPVEKQIELNEVVEGWEIVVHDGSGHDTTAWTEGGLSGLPVVPLERKKRKRQSVDCDVPASTKRDDLHASEERGEAGHYCMDYCFEKYDTTLTETLAQLGKAERMVRLKDAALLRKSKKFKTVAEKAVEEQDRVLAQKTAPKARFLEKSGELKGKYKSSREKVKELEREKAILEEKKAALERDKTAASLRHLKKINRLRVSRPQS</sequence>
<reference evidence="3" key="1">
    <citation type="submission" date="2019-12" db="EMBL/GenBank/DDBJ databases">
        <title>Genome sequencing and annotation of Brassica cretica.</title>
        <authorList>
            <person name="Studholme D.J."/>
            <person name="Sarris P."/>
        </authorList>
    </citation>
    <scope>NUCLEOTIDE SEQUENCE</scope>
    <source>
        <strain evidence="3">PFS-109/04</strain>
        <tissue evidence="3">Leaf</tissue>
    </source>
</reference>
<dbReference type="Proteomes" id="UP000712600">
    <property type="component" value="Unassembled WGS sequence"/>
</dbReference>
<evidence type="ECO:0000256" key="1">
    <source>
        <dbReference type="SAM" id="Coils"/>
    </source>
</evidence>
<accession>A0A8S9RGE9</accession>
<comment type="caution">
    <text evidence="3">The sequence shown here is derived from an EMBL/GenBank/DDBJ whole genome shotgun (WGS) entry which is preliminary data.</text>
</comment>
<name>A0A8S9RGE9_BRACR</name>
<organism evidence="3 4">
    <name type="scientific">Brassica cretica</name>
    <name type="common">Mustard</name>
    <dbReference type="NCBI Taxonomy" id="69181"/>
    <lineage>
        <taxon>Eukaryota</taxon>
        <taxon>Viridiplantae</taxon>
        <taxon>Streptophyta</taxon>
        <taxon>Embryophyta</taxon>
        <taxon>Tracheophyta</taxon>
        <taxon>Spermatophyta</taxon>
        <taxon>Magnoliopsida</taxon>
        <taxon>eudicotyledons</taxon>
        <taxon>Gunneridae</taxon>
        <taxon>Pentapetalae</taxon>
        <taxon>rosids</taxon>
        <taxon>malvids</taxon>
        <taxon>Brassicales</taxon>
        <taxon>Brassicaceae</taxon>
        <taxon>Brassiceae</taxon>
        <taxon>Brassica</taxon>
    </lineage>
</organism>
<keyword evidence="1" id="KW-0175">Coiled coil</keyword>
<feature type="region of interest" description="Disordered" evidence="2">
    <location>
        <begin position="1"/>
        <end position="21"/>
    </location>
</feature>
<dbReference type="EMBL" id="QGKX02000095">
    <property type="protein sequence ID" value="KAF3571819.1"/>
    <property type="molecule type" value="Genomic_DNA"/>
</dbReference>
<dbReference type="AlphaFoldDB" id="A0A8S9RGE9"/>
<protein>
    <submittedName>
        <fullName evidence="3">Uncharacterized protein</fullName>
    </submittedName>
</protein>
<evidence type="ECO:0000313" key="4">
    <source>
        <dbReference type="Proteomes" id="UP000712600"/>
    </source>
</evidence>
<proteinExistence type="predicted"/>
<evidence type="ECO:0000256" key="2">
    <source>
        <dbReference type="SAM" id="MobiDB-lite"/>
    </source>
</evidence>